<keyword evidence="8 12" id="KW-1133">Transmembrane helix</keyword>
<dbReference type="PANTHER" id="PTHR11893">
    <property type="entry name" value="INNEXIN"/>
    <property type="match status" value="1"/>
</dbReference>
<keyword evidence="6" id="KW-0303">Gap junction</keyword>
<sequence>MSAQLGAITAVHSLVSKVFQQPKGDLADRLNGRVTVFVLSVSAGLLLSTHFWGHPITCWTPAEFPKIWSDFVDQYCYVHGTYFVPLNCAEKERRQLINDRVACELVYDREERQKIFISYYQWIPYILAAQAILFYLPRFFWRLLCNFSGFDLTSTIRFIDMRWVQSNGDATKFIDREAQFEKPSSTYLWDGLRVSRRHHGQLSLYYVIYTIVLATNSWIQFLWLNSIIQSPADDLWGPSVIADLIVGKDWEDSGHFPRITHCDFYKRKPASVQTEAVLCVLNLNIYYEKLLLFLWFWMAFVAIVSTANCVSWSLTLCFKQRAQRKIRSYLMEHLHAPYLEKFFKTLGPDGLFILHQISLNVGDLPA</sequence>
<keyword evidence="5 12" id="KW-0812">Transmembrane</keyword>
<keyword evidence="9 12" id="KW-0406">Ion transport</keyword>
<evidence type="ECO:0000313" key="13">
    <source>
        <dbReference type="Proteomes" id="UP000887540"/>
    </source>
</evidence>
<gene>
    <name evidence="12" type="primary">inx</name>
</gene>
<evidence type="ECO:0000256" key="12">
    <source>
        <dbReference type="RuleBase" id="RU010713"/>
    </source>
</evidence>
<name>A0A914BWP4_9BILA</name>
<feature type="transmembrane region" description="Helical" evidence="12">
    <location>
        <begin position="119"/>
        <end position="136"/>
    </location>
</feature>
<comment type="function">
    <text evidence="12">Structural component of the gap junctions.</text>
</comment>
<dbReference type="Pfam" id="PF00876">
    <property type="entry name" value="Innexin"/>
    <property type="match status" value="1"/>
</dbReference>
<evidence type="ECO:0000256" key="5">
    <source>
        <dbReference type="ARBA" id="ARBA00022692"/>
    </source>
</evidence>
<dbReference type="GO" id="GO:0005243">
    <property type="term" value="F:gap junction channel activity"/>
    <property type="evidence" value="ECO:0007669"/>
    <property type="project" value="TreeGrafter"/>
</dbReference>
<keyword evidence="10 12" id="KW-0472">Membrane</keyword>
<proteinExistence type="inferred from homology"/>
<organism evidence="13 14">
    <name type="scientific">Acrobeloides nanus</name>
    <dbReference type="NCBI Taxonomy" id="290746"/>
    <lineage>
        <taxon>Eukaryota</taxon>
        <taxon>Metazoa</taxon>
        <taxon>Ecdysozoa</taxon>
        <taxon>Nematoda</taxon>
        <taxon>Chromadorea</taxon>
        <taxon>Rhabditida</taxon>
        <taxon>Tylenchina</taxon>
        <taxon>Cephalobomorpha</taxon>
        <taxon>Cephaloboidea</taxon>
        <taxon>Cephalobidae</taxon>
        <taxon>Acrobeloides</taxon>
    </lineage>
</organism>
<keyword evidence="13" id="KW-1185">Reference proteome</keyword>
<evidence type="ECO:0000256" key="1">
    <source>
        <dbReference type="ARBA" id="ARBA00004610"/>
    </source>
</evidence>
<evidence type="ECO:0000256" key="9">
    <source>
        <dbReference type="ARBA" id="ARBA00023065"/>
    </source>
</evidence>
<comment type="similarity">
    <text evidence="12">Belongs to the pannexin family.</text>
</comment>
<keyword evidence="7" id="KW-0965">Cell junction</keyword>
<dbReference type="GO" id="GO:0005886">
    <property type="term" value="C:plasma membrane"/>
    <property type="evidence" value="ECO:0007669"/>
    <property type="project" value="UniProtKB-SubCell"/>
</dbReference>
<comment type="caution">
    <text evidence="12">Lacks conserved residue(s) required for the propagation of feature annotation.</text>
</comment>
<dbReference type="AlphaFoldDB" id="A0A914BWP4"/>
<dbReference type="PROSITE" id="PS51013">
    <property type="entry name" value="PANNEXIN"/>
    <property type="match status" value="1"/>
</dbReference>
<evidence type="ECO:0000256" key="2">
    <source>
        <dbReference type="ARBA" id="ARBA00004651"/>
    </source>
</evidence>
<dbReference type="Proteomes" id="UP000887540">
    <property type="component" value="Unplaced"/>
</dbReference>
<protein>
    <recommendedName>
        <fullName evidence="12">Innexin</fullName>
    </recommendedName>
</protein>
<dbReference type="PANTHER" id="PTHR11893:SF10">
    <property type="entry name" value="INNEXIN-6"/>
    <property type="match status" value="1"/>
</dbReference>
<dbReference type="GO" id="GO:0005921">
    <property type="term" value="C:gap junction"/>
    <property type="evidence" value="ECO:0007669"/>
    <property type="project" value="UniProtKB-SubCell"/>
</dbReference>
<evidence type="ECO:0000256" key="3">
    <source>
        <dbReference type="ARBA" id="ARBA00022448"/>
    </source>
</evidence>
<dbReference type="InterPro" id="IPR000990">
    <property type="entry name" value="Innexin"/>
</dbReference>
<dbReference type="GO" id="GO:0034220">
    <property type="term" value="P:monoatomic ion transmembrane transport"/>
    <property type="evidence" value="ECO:0007669"/>
    <property type="project" value="UniProtKB-KW"/>
</dbReference>
<evidence type="ECO:0000256" key="6">
    <source>
        <dbReference type="ARBA" id="ARBA00022868"/>
    </source>
</evidence>
<evidence type="ECO:0000256" key="4">
    <source>
        <dbReference type="ARBA" id="ARBA00022475"/>
    </source>
</evidence>
<keyword evidence="11 12" id="KW-0407">Ion channel</keyword>
<evidence type="ECO:0000313" key="14">
    <source>
        <dbReference type="WBParaSite" id="ACRNAN_Path_1176.g4550.t1"/>
    </source>
</evidence>
<feature type="transmembrane region" description="Helical" evidence="12">
    <location>
        <begin position="203"/>
        <end position="223"/>
    </location>
</feature>
<comment type="subcellular location">
    <subcellularLocation>
        <location evidence="1">Cell junction</location>
        <location evidence="1">Gap junction</location>
    </subcellularLocation>
    <subcellularLocation>
        <location evidence="2 12">Cell membrane</location>
        <topology evidence="2 12">Multi-pass membrane protein</topology>
    </subcellularLocation>
</comment>
<reference evidence="14" key="1">
    <citation type="submission" date="2022-11" db="UniProtKB">
        <authorList>
            <consortium name="WormBaseParasite"/>
        </authorList>
    </citation>
    <scope>IDENTIFICATION</scope>
</reference>
<evidence type="ECO:0000256" key="8">
    <source>
        <dbReference type="ARBA" id="ARBA00022989"/>
    </source>
</evidence>
<evidence type="ECO:0000256" key="10">
    <source>
        <dbReference type="ARBA" id="ARBA00023136"/>
    </source>
</evidence>
<accession>A0A914BWP4</accession>
<dbReference type="PRINTS" id="PR01262">
    <property type="entry name" value="INNEXIN"/>
</dbReference>
<evidence type="ECO:0000256" key="7">
    <source>
        <dbReference type="ARBA" id="ARBA00022949"/>
    </source>
</evidence>
<feature type="transmembrane region" description="Helical" evidence="12">
    <location>
        <begin position="292"/>
        <end position="318"/>
    </location>
</feature>
<keyword evidence="3 12" id="KW-0813">Transport</keyword>
<evidence type="ECO:0000256" key="11">
    <source>
        <dbReference type="ARBA" id="ARBA00023303"/>
    </source>
</evidence>
<dbReference type="WBParaSite" id="ACRNAN_Path_1176.g4550.t1">
    <property type="protein sequence ID" value="ACRNAN_Path_1176.g4550.t1"/>
    <property type="gene ID" value="ACRNAN_Path_1176.g4550"/>
</dbReference>
<keyword evidence="4" id="KW-1003">Cell membrane</keyword>